<dbReference type="Proteomes" id="UP001319045">
    <property type="component" value="Chromosome"/>
</dbReference>
<keyword evidence="8 10" id="KW-1133">Transmembrane helix</keyword>
<feature type="transmembrane region" description="Helical" evidence="10">
    <location>
        <begin position="148"/>
        <end position="165"/>
    </location>
</feature>
<dbReference type="PANTHER" id="PTHR36122:SF2">
    <property type="entry name" value="NICOTINAMIDE RIBOSIDE TRANSPORTER PNUC"/>
    <property type="match status" value="1"/>
</dbReference>
<feature type="transmembrane region" description="Helical" evidence="10">
    <location>
        <begin position="6"/>
        <end position="23"/>
    </location>
</feature>
<evidence type="ECO:0000313" key="12">
    <source>
        <dbReference type="Proteomes" id="UP001319045"/>
    </source>
</evidence>
<reference evidence="11 12" key="1">
    <citation type="journal article" date="2022" name="Int. J. Syst. Evol. Microbiol.">
        <title>Prevotella herbatica sp. nov., a plant polysaccharide-decomposing anaerobic bacterium isolated from a methanogenic reactor.</title>
        <authorList>
            <person name="Uek A."/>
            <person name="Tonouchi A."/>
            <person name="Kaku N."/>
            <person name="Ueki K."/>
        </authorList>
    </citation>
    <scope>NUCLEOTIDE SEQUENCE [LARGE SCALE GENOMIC DNA]</scope>
    <source>
        <strain evidence="11 12">WR041</strain>
    </source>
</reference>
<dbReference type="NCBIfam" id="TIGR01528">
    <property type="entry name" value="NMN_trans_PnuC"/>
    <property type="match status" value="1"/>
</dbReference>
<keyword evidence="7 10" id="KW-0812">Transmembrane</keyword>
<sequence length="202" mass="23512">MDFILAHGLDIFTTILGLVYIWLEYRASILLWIVGIIMPALDIWLYASHGLYGDAGMAAYYTIAAMYGYAIWKFGKKYGQRKDEVLPITHMRKKLYIPATIFFFIAWGITYWILKNYTDSNVPVLDAFTNAMSFVGLWALARKYVEQWLFWIIVDAISCYLYIYKGLPFKALLYGLYVCIAIAGYYKWKKSAIDNNLSRECR</sequence>
<feature type="transmembrane region" description="Helical" evidence="10">
    <location>
        <begin position="30"/>
        <end position="52"/>
    </location>
</feature>
<evidence type="ECO:0000256" key="7">
    <source>
        <dbReference type="ARBA" id="ARBA00022692"/>
    </source>
</evidence>
<comment type="similarity">
    <text evidence="3">Belongs to the nicotinamide ribonucleoside (NR) uptake permease (TC 4.B.1) family.</text>
</comment>
<gene>
    <name evidence="11" type="ORF">prwr041_17090</name>
</gene>
<evidence type="ECO:0000256" key="10">
    <source>
        <dbReference type="SAM" id="Phobius"/>
    </source>
</evidence>
<keyword evidence="5" id="KW-0813">Transport</keyword>
<evidence type="ECO:0000256" key="9">
    <source>
        <dbReference type="ARBA" id="ARBA00023136"/>
    </source>
</evidence>
<feature type="transmembrane region" description="Helical" evidence="10">
    <location>
        <begin position="171"/>
        <end position="188"/>
    </location>
</feature>
<evidence type="ECO:0000256" key="8">
    <source>
        <dbReference type="ARBA" id="ARBA00022989"/>
    </source>
</evidence>
<evidence type="ECO:0000256" key="5">
    <source>
        <dbReference type="ARBA" id="ARBA00022448"/>
    </source>
</evidence>
<accession>A0ABM7NZ88</accession>
<dbReference type="Pfam" id="PF04973">
    <property type="entry name" value="NMN_transporter"/>
    <property type="match status" value="1"/>
</dbReference>
<evidence type="ECO:0000256" key="1">
    <source>
        <dbReference type="ARBA" id="ARBA00002672"/>
    </source>
</evidence>
<evidence type="ECO:0000256" key="2">
    <source>
        <dbReference type="ARBA" id="ARBA00004651"/>
    </source>
</evidence>
<comment type="function">
    <text evidence="1">Required for nicotinamide riboside transport across the inner membrane.</text>
</comment>
<comment type="subcellular location">
    <subcellularLocation>
        <location evidence="2">Cell membrane</location>
        <topology evidence="2">Multi-pass membrane protein</topology>
    </subcellularLocation>
</comment>
<dbReference type="RefSeq" id="WP_207153438.1">
    <property type="nucleotide sequence ID" value="NZ_AP024484.1"/>
</dbReference>
<organism evidence="11 12">
    <name type="scientific">Prevotella herbatica</name>
    <dbReference type="NCBI Taxonomy" id="2801997"/>
    <lineage>
        <taxon>Bacteria</taxon>
        <taxon>Pseudomonadati</taxon>
        <taxon>Bacteroidota</taxon>
        <taxon>Bacteroidia</taxon>
        <taxon>Bacteroidales</taxon>
        <taxon>Prevotellaceae</taxon>
        <taxon>Prevotella</taxon>
    </lineage>
</organism>
<feature type="transmembrane region" description="Helical" evidence="10">
    <location>
        <begin position="120"/>
        <end position="141"/>
    </location>
</feature>
<evidence type="ECO:0000313" key="11">
    <source>
        <dbReference type="EMBL" id="BCS85816.1"/>
    </source>
</evidence>
<evidence type="ECO:0000256" key="3">
    <source>
        <dbReference type="ARBA" id="ARBA00006669"/>
    </source>
</evidence>
<keyword evidence="12" id="KW-1185">Reference proteome</keyword>
<evidence type="ECO:0000256" key="4">
    <source>
        <dbReference type="ARBA" id="ARBA00017522"/>
    </source>
</evidence>
<keyword evidence="6" id="KW-1003">Cell membrane</keyword>
<name>A0ABM7NZ88_9BACT</name>
<keyword evidence="9 10" id="KW-0472">Membrane</keyword>
<dbReference type="EMBL" id="AP024484">
    <property type="protein sequence ID" value="BCS85816.1"/>
    <property type="molecule type" value="Genomic_DNA"/>
</dbReference>
<dbReference type="InterPro" id="IPR006419">
    <property type="entry name" value="NMN_transpt_PnuC"/>
</dbReference>
<proteinExistence type="inferred from homology"/>
<dbReference type="PANTHER" id="PTHR36122">
    <property type="entry name" value="NICOTINAMIDE RIBOSIDE TRANSPORTER PNUC"/>
    <property type="match status" value="1"/>
</dbReference>
<feature type="transmembrane region" description="Helical" evidence="10">
    <location>
        <begin position="58"/>
        <end position="75"/>
    </location>
</feature>
<protein>
    <recommendedName>
        <fullName evidence="4">Nicotinamide riboside transporter PnuC</fullName>
    </recommendedName>
</protein>
<evidence type="ECO:0000256" key="6">
    <source>
        <dbReference type="ARBA" id="ARBA00022475"/>
    </source>
</evidence>
<feature type="transmembrane region" description="Helical" evidence="10">
    <location>
        <begin position="95"/>
        <end position="114"/>
    </location>
</feature>